<evidence type="ECO:0000256" key="4">
    <source>
        <dbReference type="ARBA" id="ARBA00022679"/>
    </source>
</evidence>
<name>A0A1I6PDY6_9FLAO</name>
<dbReference type="STRING" id="593133.SAMN04488006_0940"/>
<dbReference type="InterPro" id="IPR003594">
    <property type="entry name" value="HATPase_dom"/>
</dbReference>
<dbReference type="PRINTS" id="PR00344">
    <property type="entry name" value="BCTRLSENSOR"/>
</dbReference>
<dbReference type="PANTHER" id="PTHR45453">
    <property type="entry name" value="PHOSPHATE REGULON SENSOR PROTEIN PHOR"/>
    <property type="match status" value="1"/>
</dbReference>
<dbReference type="GO" id="GO:0004721">
    <property type="term" value="F:phosphoprotein phosphatase activity"/>
    <property type="evidence" value="ECO:0007669"/>
    <property type="project" value="TreeGrafter"/>
</dbReference>
<dbReference type="PROSITE" id="PS50109">
    <property type="entry name" value="HIS_KIN"/>
    <property type="match status" value="1"/>
</dbReference>
<dbReference type="GO" id="GO:0000155">
    <property type="term" value="F:phosphorelay sensor kinase activity"/>
    <property type="evidence" value="ECO:0007669"/>
    <property type="project" value="InterPro"/>
</dbReference>
<comment type="catalytic activity">
    <reaction evidence="1">
        <text>ATP + protein L-histidine = ADP + protein N-phospho-L-histidine.</text>
        <dbReference type="EC" id="2.7.13.3"/>
    </reaction>
</comment>
<evidence type="ECO:0000313" key="9">
    <source>
        <dbReference type="EMBL" id="SFS38389.1"/>
    </source>
</evidence>
<evidence type="ECO:0000259" key="8">
    <source>
        <dbReference type="PROSITE" id="PS50109"/>
    </source>
</evidence>
<dbReference type="GO" id="GO:0005886">
    <property type="term" value="C:plasma membrane"/>
    <property type="evidence" value="ECO:0007669"/>
    <property type="project" value="TreeGrafter"/>
</dbReference>
<evidence type="ECO:0000256" key="7">
    <source>
        <dbReference type="SAM" id="Coils"/>
    </source>
</evidence>
<dbReference type="GO" id="GO:0016036">
    <property type="term" value="P:cellular response to phosphate starvation"/>
    <property type="evidence" value="ECO:0007669"/>
    <property type="project" value="TreeGrafter"/>
</dbReference>
<protein>
    <recommendedName>
        <fullName evidence="2">histidine kinase</fullName>
        <ecNumber evidence="2">2.7.13.3</ecNumber>
    </recommendedName>
</protein>
<evidence type="ECO:0000256" key="2">
    <source>
        <dbReference type="ARBA" id="ARBA00012438"/>
    </source>
</evidence>
<dbReference type="CDD" id="cd00075">
    <property type="entry name" value="HATPase"/>
    <property type="match status" value="1"/>
</dbReference>
<evidence type="ECO:0000313" key="10">
    <source>
        <dbReference type="Proteomes" id="UP000199312"/>
    </source>
</evidence>
<dbReference type="SMART" id="SM00387">
    <property type="entry name" value="HATPase_c"/>
    <property type="match status" value="1"/>
</dbReference>
<dbReference type="InterPro" id="IPR036097">
    <property type="entry name" value="HisK_dim/P_sf"/>
</dbReference>
<dbReference type="InterPro" id="IPR004358">
    <property type="entry name" value="Sig_transdc_His_kin-like_C"/>
</dbReference>
<keyword evidence="10" id="KW-1185">Reference proteome</keyword>
<evidence type="ECO:0000256" key="1">
    <source>
        <dbReference type="ARBA" id="ARBA00000085"/>
    </source>
</evidence>
<evidence type="ECO:0000256" key="6">
    <source>
        <dbReference type="ARBA" id="ARBA00023012"/>
    </source>
</evidence>
<keyword evidence="3" id="KW-0597">Phosphoprotein</keyword>
<dbReference type="InterPro" id="IPR050351">
    <property type="entry name" value="BphY/WalK/GraS-like"/>
</dbReference>
<dbReference type="EC" id="2.7.13.3" evidence="2"/>
<organism evidence="9 10">
    <name type="scientific">Lutibacter maritimus</name>
    <dbReference type="NCBI Taxonomy" id="593133"/>
    <lineage>
        <taxon>Bacteria</taxon>
        <taxon>Pseudomonadati</taxon>
        <taxon>Bacteroidota</taxon>
        <taxon>Flavobacteriia</taxon>
        <taxon>Flavobacteriales</taxon>
        <taxon>Flavobacteriaceae</taxon>
        <taxon>Lutibacter</taxon>
    </lineage>
</organism>
<dbReference type="Gene3D" id="1.10.287.130">
    <property type="match status" value="1"/>
</dbReference>
<dbReference type="AlphaFoldDB" id="A0A1I6PDY6"/>
<keyword evidence="4" id="KW-0808">Transferase</keyword>
<dbReference type="InterPro" id="IPR005467">
    <property type="entry name" value="His_kinase_dom"/>
</dbReference>
<dbReference type="SUPFAM" id="SSF47384">
    <property type="entry name" value="Homodimeric domain of signal transducing histidine kinase"/>
    <property type="match status" value="1"/>
</dbReference>
<evidence type="ECO:0000256" key="5">
    <source>
        <dbReference type="ARBA" id="ARBA00022777"/>
    </source>
</evidence>
<dbReference type="SUPFAM" id="SSF55874">
    <property type="entry name" value="ATPase domain of HSP90 chaperone/DNA topoisomerase II/histidine kinase"/>
    <property type="match status" value="1"/>
</dbReference>
<dbReference type="FunFam" id="3.30.565.10:FF:000006">
    <property type="entry name" value="Sensor histidine kinase WalK"/>
    <property type="match status" value="1"/>
</dbReference>
<keyword evidence="6" id="KW-0902">Two-component regulatory system</keyword>
<feature type="coiled-coil region" evidence="7">
    <location>
        <begin position="12"/>
        <end position="39"/>
    </location>
</feature>
<sequence>MKKEDKSRQNYYNDLEDKIIELSLNLKRKNNELNEVIDLNNLIFKKLIHNLKNPIGVSFSFSEMILEGLPNYNPDRLKSHIEIIKNSTEFSLNLLNRLADFSRYQLPDMKFIFQTQNFTKVLKDVIEKTQTLANEKGIKIISNLPENDIFLNFDKDELSIALLNIINNAIRFSEEKSIVNIHLTEDDTSVKINVIDNGLGISEKDIPAIFNEFYVVNTYSNDKVKCIGLGLPIANKIVKKHQGKIIVESELEKGSIFTIIIPKEI</sequence>
<dbReference type="InterPro" id="IPR036890">
    <property type="entry name" value="HATPase_C_sf"/>
</dbReference>
<evidence type="ECO:0000256" key="3">
    <source>
        <dbReference type="ARBA" id="ARBA00022553"/>
    </source>
</evidence>
<dbReference type="PANTHER" id="PTHR45453:SF1">
    <property type="entry name" value="PHOSPHATE REGULON SENSOR PROTEIN PHOR"/>
    <property type="match status" value="1"/>
</dbReference>
<dbReference type="OrthoDB" id="9796457at2"/>
<accession>A0A1I6PDY6</accession>
<dbReference type="Proteomes" id="UP000199312">
    <property type="component" value="Unassembled WGS sequence"/>
</dbReference>
<gene>
    <name evidence="9" type="ORF">SAMN04488006_0940</name>
</gene>
<reference evidence="10" key="1">
    <citation type="submission" date="2016-10" db="EMBL/GenBank/DDBJ databases">
        <authorList>
            <person name="Varghese N."/>
            <person name="Submissions S."/>
        </authorList>
    </citation>
    <scope>NUCLEOTIDE SEQUENCE [LARGE SCALE GENOMIC DNA]</scope>
    <source>
        <strain evidence="10">DSM 24450</strain>
    </source>
</reference>
<keyword evidence="7" id="KW-0175">Coiled coil</keyword>
<proteinExistence type="predicted"/>
<dbReference type="Pfam" id="PF02518">
    <property type="entry name" value="HATPase_c"/>
    <property type="match status" value="1"/>
</dbReference>
<dbReference type="EMBL" id="FOZP01000002">
    <property type="protein sequence ID" value="SFS38389.1"/>
    <property type="molecule type" value="Genomic_DNA"/>
</dbReference>
<dbReference type="RefSeq" id="WP_090223332.1">
    <property type="nucleotide sequence ID" value="NZ_FOZP01000002.1"/>
</dbReference>
<dbReference type="Gene3D" id="3.30.565.10">
    <property type="entry name" value="Histidine kinase-like ATPase, C-terminal domain"/>
    <property type="match status" value="1"/>
</dbReference>
<keyword evidence="5 9" id="KW-0418">Kinase</keyword>
<feature type="domain" description="Histidine kinase" evidence="8">
    <location>
        <begin position="46"/>
        <end position="265"/>
    </location>
</feature>